<protein>
    <submittedName>
        <fullName evidence="1">Uncharacterized protein</fullName>
    </submittedName>
</protein>
<keyword evidence="2" id="KW-1185">Reference proteome</keyword>
<evidence type="ECO:0000313" key="2">
    <source>
        <dbReference type="Proteomes" id="UP000010988"/>
    </source>
</evidence>
<name>L7KQP9_9ACTN</name>
<organism evidence="1 2">
    <name type="scientific">Gordonia aichiensis NBRC 108223</name>
    <dbReference type="NCBI Taxonomy" id="1220583"/>
    <lineage>
        <taxon>Bacteria</taxon>
        <taxon>Bacillati</taxon>
        <taxon>Actinomycetota</taxon>
        <taxon>Actinomycetes</taxon>
        <taxon>Mycobacteriales</taxon>
        <taxon>Gordoniaceae</taxon>
        <taxon>Gordonia</taxon>
    </lineage>
</organism>
<dbReference type="Pfam" id="PF21790">
    <property type="entry name" value="OGG"/>
    <property type="match status" value="1"/>
</dbReference>
<dbReference type="EMBL" id="BANR01000019">
    <property type="protein sequence ID" value="GAC50013.1"/>
    <property type="molecule type" value="Genomic_DNA"/>
</dbReference>
<gene>
    <name evidence="1" type="ORF">GOACH_19_00170</name>
</gene>
<comment type="caution">
    <text evidence="1">The sequence shown here is derived from an EMBL/GenBank/DDBJ whole genome shotgun (WGS) entry which is preliminary data.</text>
</comment>
<accession>L7KQP9</accession>
<dbReference type="OrthoDB" id="4077754at2"/>
<evidence type="ECO:0000313" key="1">
    <source>
        <dbReference type="EMBL" id="GAC50013.1"/>
    </source>
</evidence>
<dbReference type="STRING" id="1220583.GOACH_19_00170"/>
<dbReference type="eggNOG" id="ENOG5031DNP">
    <property type="taxonomic scope" value="Bacteria"/>
</dbReference>
<dbReference type="InterPro" id="IPR048868">
    <property type="entry name" value="OGG-like_put"/>
</dbReference>
<sequence>MTPPDISAPTELIDWVTHRDRAADLMTDTVQTDGAWWRDELVTAGLPDAAIGSSRSRVELFELGAQASANPDAALALLWNTVAFCTGRAMADNRKRIVAVSANRDRVARLLQKAAEVASTDPDTAYDLLRPGRANRIDRFGPSGFTWYLYFAGAGAADHPCQVLEPAIARALRWSGWDALSSTNWSADEYVDYLGLLRRWRTEIGVERLDIVVNGLVAIAPPSGWDHGWQTWHRDTWSQDSWVPGPLTAHDLKLVYHWMGMLSELSPTSPAAEHFSTIKPKIERSVTDLGEPGYLRKTGYDRYHDARDSRVGMPYS</sequence>
<proteinExistence type="predicted"/>
<dbReference type="Proteomes" id="UP000010988">
    <property type="component" value="Unassembled WGS sequence"/>
</dbReference>
<dbReference type="AlphaFoldDB" id="L7KQP9"/>
<reference evidence="1 2" key="1">
    <citation type="submission" date="2012-12" db="EMBL/GenBank/DDBJ databases">
        <title>Whole genome shotgun sequence of Gordonia aichiensis NBRC 108223.</title>
        <authorList>
            <person name="Isaki-Nakamura S."/>
            <person name="Hosoyama A."/>
            <person name="Tsuchikane K."/>
            <person name="Ando Y."/>
            <person name="Baba S."/>
            <person name="Ohji S."/>
            <person name="Hamada M."/>
            <person name="Tamura T."/>
            <person name="Yamazoe A."/>
            <person name="Yamazaki S."/>
            <person name="Fujita N."/>
        </authorList>
    </citation>
    <scope>NUCLEOTIDE SEQUENCE [LARGE SCALE GENOMIC DNA]</scope>
    <source>
        <strain evidence="1 2">NBRC 108223</strain>
    </source>
</reference>
<dbReference type="RefSeq" id="WP_005177174.1">
    <property type="nucleotide sequence ID" value="NZ_BANR01000019.1"/>
</dbReference>